<dbReference type="Proteomes" id="UP000028880">
    <property type="component" value="Unassembled WGS sequence"/>
</dbReference>
<proteinExistence type="predicted"/>
<accession>A0A024K5U8</accession>
<dbReference type="STRING" id="47839.BN973_05663"/>
<reference evidence="2" key="2">
    <citation type="submission" date="2014-04" db="EMBL/GenBank/DDBJ databases">
        <authorList>
            <person name="Urmite Genomes U."/>
        </authorList>
    </citation>
    <scope>NUCLEOTIDE SEQUENCE</scope>
    <source>
        <strain evidence="2">DSM 44626</strain>
    </source>
</reference>
<gene>
    <name evidence="2" type="ORF">BN973_05663</name>
</gene>
<evidence type="ECO:0000256" key="1">
    <source>
        <dbReference type="SAM" id="MobiDB-lite"/>
    </source>
</evidence>
<dbReference type="HOGENOM" id="CLU_1249485_0_0_11"/>
<name>A0A024K5U8_9MYCO</name>
<protein>
    <submittedName>
        <fullName evidence="2">Uncharacterized protein</fullName>
    </submittedName>
</protein>
<organism evidence="2">
    <name type="scientific">Mycobacterium triplex</name>
    <dbReference type="NCBI Taxonomy" id="47839"/>
    <lineage>
        <taxon>Bacteria</taxon>
        <taxon>Bacillati</taxon>
        <taxon>Actinomycetota</taxon>
        <taxon>Actinomycetes</taxon>
        <taxon>Mycobacteriales</taxon>
        <taxon>Mycobacteriaceae</taxon>
        <taxon>Mycobacterium</taxon>
        <taxon>Mycobacterium simiae complex</taxon>
    </lineage>
</organism>
<reference evidence="2" key="1">
    <citation type="journal article" date="2014" name="Genome Announc.">
        <title>Draft Genome Sequence of Mycobacterium triplex DSM 44626.</title>
        <authorList>
            <person name="Sassi M."/>
            <person name="Croce O."/>
            <person name="Robert C."/>
            <person name="Raoult D."/>
            <person name="Drancourt M."/>
        </authorList>
    </citation>
    <scope>NUCLEOTIDE SEQUENCE [LARGE SCALE GENOMIC DNA]</scope>
    <source>
        <strain evidence="2">DSM 44626</strain>
    </source>
</reference>
<feature type="region of interest" description="Disordered" evidence="1">
    <location>
        <begin position="53"/>
        <end position="89"/>
    </location>
</feature>
<sequence length="217" mass="23395">MNMSTQQRSLRARWWRLRWWMRRVPLRLRLGVIAGIVAVAGLCWQYSTHHGETAASERHQQRPAASATPAPAPAAPPADYGDNPAVDQLPAPTVAPQLASIDAARALAARFATNFASPNDNHDDWLARISPDVSQQLIEQYRLTDIRNVPQAAVSSLDGPLDELPGAVAFRATYNDGSQIEIRLALAADGWKVANVVPVNSDTTPAPASSSPGPGVR</sequence>
<dbReference type="EMBL" id="HG964447">
    <property type="protein sequence ID" value="CDO91256.1"/>
    <property type="molecule type" value="Genomic_DNA"/>
</dbReference>
<evidence type="ECO:0000313" key="2">
    <source>
        <dbReference type="EMBL" id="CDO91256.1"/>
    </source>
</evidence>
<dbReference type="AlphaFoldDB" id="A0A024K5U8"/>